<keyword evidence="3 6" id="KW-1133">Transmembrane helix</keyword>
<dbReference type="InterPro" id="IPR001457">
    <property type="entry name" value="NADH_UbQ/plastoQ_OxRdtase_su6"/>
</dbReference>
<dbReference type="GO" id="GO:0008137">
    <property type="term" value="F:NADH dehydrogenase (ubiquinone) activity"/>
    <property type="evidence" value="ECO:0007669"/>
    <property type="project" value="UniProtKB-UniRule"/>
</dbReference>
<feature type="transmembrane region" description="Helical" evidence="6">
    <location>
        <begin position="167"/>
        <end position="190"/>
    </location>
</feature>
<evidence type="ECO:0000256" key="3">
    <source>
        <dbReference type="ARBA" id="ARBA00022989"/>
    </source>
</evidence>
<dbReference type="GO" id="GO:0005886">
    <property type="term" value="C:plasma membrane"/>
    <property type="evidence" value="ECO:0007669"/>
    <property type="project" value="UniProtKB-SubCell"/>
</dbReference>
<evidence type="ECO:0000256" key="5">
    <source>
        <dbReference type="RuleBase" id="RU000471"/>
    </source>
</evidence>
<dbReference type="GO" id="GO:0003954">
    <property type="term" value="F:NADH dehydrogenase activity"/>
    <property type="evidence" value="ECO:0007669"/>
    <property type="project" value="TreeGrafter"/>
</dbReference>
<feature type="transmembrane region" description="Helical" evidence="6">
    <location>
        <begin position="294"/>
        <end position="313"/>
    </location>
</feature>
<evidence type="ECO:0000256" key="2">
    <source>
        <dbReference type="ARBA" id="ARBA00022692"/>
    </source>
</evidence>
<sequence length="450" mass="47520">RTRSADTLLWRAAGIALLSAAVLASLVTPLGRWAVGDLSVGVVWFNAMEVVAWAAVWLAGWGANSAMALVGGYRFLAQGLAYELPHMFALTTAALGAGSLRVADIVGAQRDLWFVVWMPVAFVVFLVSVLAMAFFRPFDHPLGRDTAGGVLAELSGVDRLVFVSGRWLLLVSGAAMSVPLFLGGGLGPLLPGWLWTLVKTGLAVDAGEDGGSAGRAGVPRPQGTDDSHGQVRGVVLAGAGAADPGAGTRRRRGRARGRRVSAVVWSEVAFWLCAAGAVGAGMLVFRVDSMARATFALLLSFVLAAVTLLLVGLTYLGVLVILMMIMEMLVMAVFMVMYMMNPAGLMPMTMVHNRRGAMAIAVSTFAVLATGILLVDWPRSPARPPAEPTHALGEALMGSKMLVMMVLGLGLFATIVATVVLATHRGRYERYGDRLDRRRPDDPTPGGVGR</sequence>
<protein>
    <recommendedName>
        <fullName evidence="6">NADH-quinone oxidoreductase subunit J</fullName>
        <ecNumber evidence="6">7.1.1.-</ecNumber>
    </recommendedName>
</protein>
<keyword evidence="4 6" id="KW-0472">Membrane</keyword>
<dbReference type="STRING" id="882083.SacmaDRAFT_3628"/>
<comment type="caution">
    <text evidence="6">Lacks conserved residue(s) required for the propagation of feature annotation.</text>
</comment>
<dbReference type="Pfam" id="PF00499">
    <property type="entry name" value="Oxidored_q3"/>
    <property type="match status" value="1"/>
</dbReference>
<evidence type="ECO:0000313" key="8">
    <source>
        <dbReference type="Proteomes" id="UP000004926"/>
    </source>
</evidence>
<dbReference type="InterPro" id="IPR001694">
    <property type="entry name" value="NADH_UbQ_OxRdtase_su1/FPO"/>
</dbReference>
<proteinExistence type="inferred from homology"/>
<keyword evidence="6" id="KW-1003">Cell membrane</keyword>
<keyword evidence="5" id="KW-0520">NAD</keyword>
<dbReference type="Pfam" id="PF00146">
    <property type="entry name" value="NADHdh"/>
    <property type="match status" value="1"/>
</dbReference>
<comment type="catalytic activity">
    <reaction evidence="6">
        <text>a quinone + NADH + 5 H(+)(in) = a quinol + NAD(+) + 4 H(+)(out)</text>
        <dbReference type="Rhea" id="RHEA:57888"/>
        <dbReference type="ChEBI" id="CHEBI:15378"/>
        <dbReference type="ChEBI" id="CHEBI:24646"/>
        <dbReference type="ChEBI" id="CHEBI:57540"/>
        <dbReference type="ChEBI" id="CHEBI:57945"/>
        <dbReference type="ChEBI" id="CHEBI:132124"/>
    </reaction>
</comment>
<organism evidence="7 8">
    <name type="scientific">Saccharomonospora marina XMU15</name>
    <dbReference type="NCBI Taxonomy" id="882083"/>
    <lineage>
        <taxon>Bacteria</taxon>
        <taxon>Bacillati</taxon>
        <taxon>Actinomycetota</taxon>
        <taxon>Actinomycetes</taxon>
        <taxon>Pseudonocardiales</taxon>
        <taxon>Pseudonocardiaceae</taxon>
        <taxon>Saccharomonospora</taxon>
    </lineage>
</organism>
<evidence type="ECO:0000256" key="1">
    <source>
        <dbReference type="ARBA" id="ARBA00004141"/>
    </source>
</evidence>
<feature type="transmembrane region" description="Helical" evidence="6">
    <location>
        <begin position="268"/>
        <end position="287"/>
    </location>
</feature>
<keyword evidence="6" id="KW-0874">Quinone</keyword>
<dbReference type="GO" id="GO:0048038">
    <property type="term" value="F:quinone binding"/>
    <property type="evidence" value="ECO:0007669"/>
    <property type="project" value="UniProtKB-UniRule"/>
</dbReference>
<evidence type="ECO:0000313" key="7">
    <source>
        <dbReference type="EMBL" id="EHR51842.1"/>
    </source>
</evidence>
<dbReference type="Gene3D" id="1.20.120.1200">
    <property type="entry name" value="NADH-ubiquinone/plastoquinone oxidoreductase chain 6, subunit NuoJ"/>
    <property type="match status" value="1"/>
</dbReference>
<feature type="transmembrane region" description="Helical" evidence="6">
    <location>
        <begin position="114"/>
        <end position="135"/>
    </location>
</feature>
<keyword evidence="7" id="KW-0830">Ubiquinone</keyword>
<gene>
    <name evidence="7" type="ORF">SacmaDRAFT_3628</name>
</gene>
<feature type="non-terminal residue" evidence="7">
    <location>
        <position position="1"/>
    </location>
</feature>
<feature type="transmembrane region" description="Helical" evidence="6">
    <location>
        <begin position="319"/>
        <end position="337"/>
    </location>
</feature>
<dbReference type="EC" id="7.1.1.-" evidence="6"/>
<feature type="transmembrane region" description="Helical" evidence="6">
    <location>
        <begin position="50"/>
        <end position="76"/>
    </location>
</feature>
<comment type="similarity">
    <text evidence="6">Belongs to the complex I subunit 6 family.</text>
</comment>
<feature type="transmembrane region" description="Helical" evidence="6">
    <location>
        <begin position="357"/>
        <end position="375"/>
    </location>
</feature>
<feature type="transmembrane region" description="Helical" evidence="6">
    <location>
        <begin position="12"/>
        <end position="30"/>
    </location>
</feature>
<dbReference type="PANTHER" id="PTHR11432:SF3">
    <property type="entry name" value="NADH-UBIQUINONE OXIDOREDUCTASE CHAIN 1"/>
    <property type="match status" value="1"/>
</dbReference>
<comment type="similarity">
    <text evidence="5">Belongs to the complex I subunit 1 family.</text>
</comment>
<dbReference type="InterPro" id="IPR042106">
    <property type="entry name" value="Nuo/plastoQ_OxRdtase_6_NuoJ"/>
</dbReference>
<keyword evidence="8" id="KW-1185">Reference proteome</keyword>
<comment type="subcellular location">
    <subcellularLocation>
        <location evidence="5">Cell membrane</location>
        <topology evidence="5">Multi-pass membrane protein</topology>
    </subcellularLocation>
    <subcellularLocation>
        <location evidence="1">Membrane</location>
        <topology evidence="1">Multi-pass membrane protein</topology>
    </subcellularLocation>
</comment>
<dbReference type="Proteomes" id="UP000004926">
    <property type="component" value="Chromosome"/>
</dbReference>
<dbReference type="PANTHER" id="PTHR11432">
    <property type="entry name" value="NADH DEHYDROGENASE SUBUNIT 1"/>
    <property type="match status" value="1"/>
</dbReference>
<dbReference type="HOGENOM" id="CLU_609103_0_0_11"/>
<name>H5WYX0_9PSEU</name>
<dbReference type="AlphaFoldDB" id="H5WYX0"/>
<dbReference type="eggNOG" id="COG0839">
    <property type="taxonomic scope" value="Bacteria"/>
</dbReference>
<feature type="transmembrane region" description="Helical" evidence="6">
    <location>
        <begin position="401"/>
        <end position="422"/>
    </location>
</feature>
<dbReference type="GO" id="GO:0009060">
    <property type="term" value="P:aerobic respiration"/>
    <property type="evidence" value="ECO:0007669"/>
    <property type="project" value="TreeGrafter"/>
</dbReference>
<accession>H5WYX0</accession>
<evidence type="ECO:0000256" key="6">
    <source>
        <dbReference type="RuleBase" id="RU004429"/>
    </source>
</evidence>
<reference evidence="7 8" key="1">
    <citation type="journal article" date="2012" name="Stand. Genomic Sci.">
        <title>Genome sequence of the ocean sediment bacterium Saccharomonospora marina type strain (XMU15(T)).</title>
        <authorList>
            <person name="Klenk H.P."/>
            <person name="Lu M."/>
            <person name="Lucas S."/>
            <person name="Lapidus A."/>
            <person name="Copeland A."/>
            <person name="Pitluck S."/>
            <person name="Goodwin L.A."/>
            <person name="Han C."/>
            <person name="Tapia R."/>
            <person name="Brambilla E.M."/>
            <person name="Potter G."/>
            <person name="Land M."/>
            <person name="Ivanova N."/>
            <person name="Rohde M."/>
            <person name="Goker M."/>
            <person name="Detter J.C."/>
            <person name="Li W.J."/>
            <person name="Kyrpides N.C."/>
            <person name="Woyke T."/>
        </authorList>
    </citation>
    <scope>NUCLEOTIDE SEQUENCE [LARGE SCALE GENOMIC DNA]</scope>
    <source>
        <strain evidence="7 8">XMU15</strain>
    </source>
</reference>
<keyword evidence="2 5" id="KW-0812">Transmembrane</keyword>
<evidence type="ECO:0000256" key="4">
    <source>
        <dbReference type="ARBA" id="ARBA00023136"/>
    </source>
</evidence>
<comment type="function">
    <text evidence="6">NDH-1 shuttles electrons from NADH, via FMN and iron-sulfur (Fe-S) centers, to quinones in the respiratory chain. Couples the redox reaction to proton translocation (for every two electrons transferred, four hydrogen ions are translocated across the cytoplasmic membrane), and thus conserves the redox energy in a proton gradient.</text>
</comment>
<dbReference type="EMBL" id="CM001439">
    <property type="protein sequence ID" value="EHR51842.1"/>
    <property type="molecule type" value="Genomic_DNA"/>
</dbReference>
<dbReference type="eggNOG" id="COG1005">
    <property type="taxonomic scope" value="Bacteria"/>
</dbReference>